<evidence type="ECO:0000313" key="4">
    <source>
        <dbReference type="Proteomes" id="UP001207440"/>
    </source>
</evidence>
<sequence>MHKIIELDQSLFLYLNGLGNTYFDTFWVMVSGKLTWLPLYFIFLYLIIKNYEKKKVIYILLFITLGIITSDQIANIFKIGVHRFRPCHEPILEGLVREVKCGGPFGFYSAHASNSFFIASFMNLIFSKRIKFFGLMVFAWASFVAYSRIYLGVHYPLDIIYGAMVGFLLGGFFGSLALYASKPKRL</sequence>
<keyword evidence="1" id="KW-0472">Membrane</keyword>
<dbReference type="AlphaFoldDB" id="A0AAP3AND6"/>
<feature type="transmembrane region" description="Helical" evidence="1">
    <location>
        <begin position="159"/>
        <end position="180"/>
    </location>
</feature>
<evidence type="ECO:0000313" key="3">
    <source>
        <dbReference type="EMBL" id="MCW0524807.1"/>
    </source>
</evidence>
<dbReference type="EMBL" id="JAOZYT010000104">
    <property type="protein sequence ID" value="MCW0524807.1"/>
    <property type="molecule type" value="Genomic_DNA"/>
</dbReference>
<feature type="transmembrane region" description="Helical" evidence="1">
    <location>
        <begin position="132"/>
        <end position="153"/>
    </location>
</feature>
<comment type="caution">
    <text evidence="3">The sequence shown here is derived from an EMBL/GenBank/DDBJ whole genome shotgun (WGS) entry which is preliminary data.</text>
</comment>
<feature type="domain" description="Phosphatidic acid phosphatase type 2/haloperoxidase" evidence="2">
    <location>
        <begin position="60"/>
        <end position="174"/>
    </location>
</feature>
<name>A0AAP3AND6_RIEAN</name>
<accession>A0AAP3AND6</accession>
<feature type="transmembrane region" description="Helical" evidence="1">
    <location>
        <begin position="26"/>
        <end position="48"/>
    </location>
</feature>
<gene>
    <name evidence="3" type="ORF">OKE68_10840</name>
</gene>
<evidence type="ECO:0000259" key="2">
    <source>
        <dbReference type="SMART" id="SM00014"/>
    </source>
</evidence>
<feature type="transmembrane region" description="Helical" evidence="1">
    <location>
        <begin position="55"/>
        <end position="74"/>
    </location>
</feature>
<dbReference type="GO" id="GO:0042392">
    <property type="term" value="F:sphingosine-1-phosphate phosphatase activity"/>
    <property type="evidence" value="ECO:0007669"/>
    <property type="project" value="TreeGrafter"/>
</dbReference>
<dbReference type="Proteomes" id="UP001207440">
    <property type="component" value="Unassembled WGS sequence"/>
</dbReference>
<dbReference type="SMART" id="SM00014">
    <property type="entry name" value="acidPPc"/>
    <property type="match status" value="1"/>
</dbReference>
<dbReference type="RefSeq" id="WP_064964490.1">
    <property type="nucleotide sequence ID" value="NZ_CP029760.1"/>
</dbReference>
<dbReference type="SUPFAM" id="SSF48317">
    <property type="entry name" value="Acid phosphatase/Vanadium-dependent haloperoxidase"/>
    <property type="match status" value="1"/>
</dbReference>
<protein>
    <submittedName>
        <fullName evidence="3">Phosphatase PAP2 family protein</fullName>
    </submittedName>
</protein>
<dbReference type="Gene3D" id="1.20.144.10">
    <property type="entry name" value="Phosphatidic acid phosphatase type 2/haloperoxidase"/>
    <property type="match status" value="1"/>
</dbReference>
<dbReference type="InterPro" id="IPR000326">
    <property type="entry name" value="PAP2/HPO"/>
</dbReference>
<feature type="transmembrane region" description="Helical" evidence="1">
    <location>
        <begin position="105"/>
        <end position="125"/>
    </location>
</feature>
<keyword evidence="1" id="KW-0812">Transmembrane</keyword>
<dbReference type="InterPro" id="IPR036938">
    <property type="entry name" value="PAP2/HPO_sf"/>
</dbReference>
<dbReference type="PANTHER" id="PTHR14969">
    <property type="entry name" value="SPHINGOSINE-1-PHOSPHATE PHOSPHOHYDROLASE"/>
    <property type="match status" value="1"/>
</dbReference>
<keyword evidence="1" id="KW-1133">Transmembrane helix</keyword>
<dbReference type="Pfam" id="PF01569">
    <property type="entry name" value="PAP2"/>
    <property type="match status" value="1"/>
</dbReference>
<reference evidence="3" key="1">
    <citation type="submission" date="2022-10" db="EMBL/GenBank/DDBJ databases">
        <title>Sifting through the core-genome to identify putative cross-protective antigens against Riemerella anatipestifer.</title>
        <authorList>
            <person name="Zheng X."/>
            <person name="Zhang W."/>
        </authorList>
    </citation>
    <scope>NUCLEOTIDE SEQUENCE</scope>
    <source>
        <strain evidence="3">ZWRA178</strain>
    </source>
</reference>
<organism evidence="3 4">
    <name type="scientific">Riemerella anatipestifer</name>
    <name type="common">Moraxella anatipestifer</name>
    <dbReference type="NCBI Taxonomy" id="34085"/>
    <lineage>
        <taxon>Bacteria</taxon>
        <taxon>Pseudomonadati</taxon>
        <taxon>Bacteroidota</taxon>
        <taxon>Flavobacteriia</taxon>
        <taxon>Flavobacteriales</taxon>
        <taxon>Weeksellaceae</taxon>
        <taxon>Riemerella</taxon>
    </lineage>
</organism>
<evidence type="ECO:0000256" key="1">
    <source>
        <dbReference type="SAM" id="Phobius"/>
    </source>
</evidence>
<dbReference type="PANTHER" id="PTHR14969:SF13">
    <property type="entry name" value="AT30094P"/>
    <property type="match status" value="1"/>
</dbReference>
<proteinExistence type="predicted"/>